<dbReference type="InterPro" id="IPR016181">
    <property type="entry name" value="Acyl_CoA_acyltransferase"/>
</dbReference>
<protein>
    <submittedName>
        <fullName evidence="2">GCN5-related N-acetyltransferase</fullName>
    </submittedName>
</protein>
<evidence type="ECO:0000313" key="2">
    <source>
        <dbReference type="EMBL" id="CUS43154.1"/>
    </source>
</evidence>
<dbReference type="InterPro" id="IPR051531">
    <property type="entry name" value="N-acetyltransferase"/>
</dbReference>
<feature type="domain" description="N-acetyltransferase" evidence="1">
    <location>
        <begin position="8"/>
        <end position="176"/>
    </location>
</feature>
<dbReference type="EMBL" id="CZQE01000012">
    <property type="protein sequence ID" value="CUS43154.1"/>
    <property type="molecule type" value="Genomic_DNA"/>
</dbReference>
<organism evidence="2">
    <name type="scientific">hydrothermal vent metagenome</name>
    <dbReference type="NCBI Taxonomy" id="652676"/>
    <lineage>
        <taxon>unclassified sequences</taxon>
        <taxon>metagenomes</taxon>
        <taxon>ecological metagenomes</taxon>
    </lineage>
</organism>
<reference evidence="2" key="1">
    <citation type="submission" date="2015-10" db="EMBL/GenBank/DDBJ databases">
        <authorList>
            <person name="Gilbert D.G."/>
        </authorList>
    </citation>
    <scope>NUCLEOTIDE SEQUENCE</scope>
</reference>
<dbReference type="InterPro" id="IPR000182">
    <property type="entry name" value="GNAT_dom"/>
</dbReference>
<dbReference type="GO" id="GO:0016747">
    <property type="term" value="F:acyltransferase activity, transferring groups other than amino-acyl groups"/>
    <property type="evidence" value="ECO:0007669"/>
    <property type="project" value="InterPro"/>
</dbReference>
<dbReference type="PROSITE" id="PS51186">
    <property type="entry name" value="GNAT"/>
    <property type="match status" value="1"/>
</dbReference>
<evidence type="ECO:0000259" key="1">
    <source>
        <dbReference type="PROSITE" id="PS51186"/>
    </source>
</evidence>
<keyword evidence="2" id="KW-0808">Transferase</keyword>
<dbReference type="SUPFAM" id="SSF55729">
    <property type="entry name" value="Acyl-CoA N-acyltransferases (Nat)"/>
    <property type="match status" value="1"/>
</dbReference>
<sequence length="177" mass="19741">MLIETARLTIRPWLPRDLPGWAAINADAEVRQFYYPALLTREESDAEIDQCLKHLNDHGFAFLAVERRDDQALVGGAGLSWTDDLPGGPAVEIGWILARRFWRQGYAREASQAWLAHAWSIGLERVVGYTSTINRPSRALMETLGMSRNAAADFADPTVPPGDPLSSHVLYQIDRPS</sequence>
<dbReference type="PANTHER" id="PTHR43792:SF1">
    <property type="entry name" value="N-ACETYLTRANSFERASE DOMAIN-CONTAINING PROTEIN"/>
    <property type="match status" value="1"/>
</dbReference>
<dbReference type="AlphaFoldDB" id="A0A160TI67"/>
<dbReference type="Gene3D" id="3.40.630.30">
    <property type="match status" value="1"/>
</dbReference>
<gene>
    <name evidence="2" type="ORF">MGWOODY_Smn3315</name>
</gene>
<name>A0A160TI67_9ZZZZ</name>
<dbReference type="PANTHER" id="PTHR43792">
    <property type="entry name" value="GNAT FAMILY, PUTATIVE (AFU_ORTHOLOGUE AFUA_3G00765)-RELATED-RELATED"/>
    <property type="match status" value="1"/>
</dbReference>
<dbReference type="Pfam" id="PF13302">
    <property type="entry name" value="Acetyltransf_3"/>
    <property type="match status" value="1"/>
</dbReference>
<proteinExistence type="predicted"/>
<accession>A0A160TI67</accession>